<sequence>MKGGIPHRVASYKGDGRQSLGYESSRVFKCSRANFMGKLEHELQAYLVDKHATTAAEDAVYADD</sequence>
<reference evidence="1 2" key="1">
    <citation type="submission" date="2019-05" db="EMBL/GenBank/DDBJ databases">
        <title>Another draft genome of Portunus trituberculatus and its Hox gene families provides insights of decapod evolution.</title>
        <authorList>
            <person name="Jeong J.-H."/>
            <person name="Song I."/>
            <person name="Kim S."/>
            <person name="Choi T."/>
            <person name="Kim D."/>
            <person name="Ryu S."/>
            <person name="Kim W."/>
        </authorList>
    </citation>
    <scope>NUCLEOTIDE SEQUENCE [LARGE SCALE GENOMIC DNA]</scope>
    <source>
        <tissue evidence="1">Muscle</tissue>
    </source>
</reference>
<keyword evidence="2" id="KW-1185">Reference proteome</keyword>
<comment type="caution">
    <text evidence="1">The sequence shown here is derived from an EMBL/GenBank/DDBJ whole genome shotgun (WGS) entry which is preliminary data.</text>
</comment>
<organism evidence="1 2">
    <name type="scientific">Portunus trituberculatus</name>
    <name type="common">Swimming crab</name>
    <name type="synonym">Neptunus trituberculatus</name>
    <dbReference type="NCBI Taxonomy" id="210409"/>
    <lineage>
        <taxon>Eukaryota</taxon>
        <taxon>Metazoa</taxon>
        <taxon>Ecdysozoa</taxon>
        <taxon>Arthropoda</taxon>
        <taxon>Crustacea</taxon>
        <taxon>Multicrustacea</taxon>
        <taxon>Malacostraca</taxon>
        <taxon>Eumalacostraca</taxon>
        <taxon>Eucarida</taxon>
        <taxon>Decapoda</taxon>
        <taxon>Pleocyemata</taxon>
        <taxon>Brachyura</taxon>
        <taxon>Eubrachyura</taxon>
        <taxon>Portunoidea</taxon>
        <taxon>Portunidae</taxon>
        <taxon>Portuninae</taxon>
        <taxon>Portunus</taxon>
    </lineage>
</organism>
<name>A0A5B7DUE0_PORTR</name>
<evidence type="ECO:0000313" key="2">
    <source>
        <dbReference type="Proteomes" id="UP000324222"/>
    </source>
</evidence>
<dbReference type="EMBL" id="VSRR010001443">
    <property type="protein sequence ID" value="MPC25292.1"/>
    <property type="molecule type" value="Genomic_DNA"/>
</dbReference>
<dbReference type="Proteomes" id="UP000324222">
    <property type="component" value="Unassembled WGS sequence"/>
</dbReference>
<dbReference type="AlphaFoldDB" id="A0A5B7DUE0"/>
<protein>
    <submittedName>
        <fullName evidence="1">Uncharacterized protein</fullName>
    </submittedName>
</protein>
<proteinExistence type="predicted"/>
<accession>A0A5B7DUE0</accession>
<gene>
    <name evidence="1" type="ORF">E2C01_018398</name>
</gene>
<evidence type="ECO:0000313" key="1">
    <source>
        <dbReference type="EMBL" id="MPC25292.1"/>
    </source>
</evidence>